<feature type="domain" description="Glucose-methanol-choline oxidoreductase N-terminal" evidence="7">
    <location>
        <begin position="257"/>
        <end position="271"/>
    </location>
</feature>
<evidence type="ECO:0000256" key="2">
    <source>
        <dbReference type="ARBA" id="ARBA00010790"/>
    </source>
</evidence>
<dbReference type="PANTHER" id="PTHR11552:SF147">
    <property type="entry name" value="CHOLINE DEHYDROGENASE, MITOCHONDRIAL"/>
    <property type="match status" value="1"/>
</dbReference>
<evidence type="ECO:0000256" key="1">
    <source>
        <dbReference type="ARBA" id="ARBA00001974"/>
    </source>
</evidence>
<comment type="cofactor">
    <cofactor evidence="1">
        <name>FAD</name>
        <dbReference type="ChEBI" id="CHEBI:57692"/>
    </cofactor>
</comment>
<dbReference type="InterPro" id="IPR007867">
    <property type="entry name" value="GMC_OxRtase_C"/>
</dbReference>
<evidence type="ECO:0000256" key="4">
    <source>
        <dbReference type="ARBA" id="ARBA00022827"/>
    </source>
</evidence>
<sequence>MTSEEPGDGYDYVVVGAGSAGSVVAARLTEDPSASVLLVEAGGADDAAGLDVPINSPTFLGTDYDWNDISEPEPGLDGRRMTLHHGRVLGGSSTINSMIFLRGAALDYDEWARQGATGWSAADVLPYFATLETSSRAGPAHGTNGPMVISECGNRSALSERFIAAATQVGHRYNDDLNDLDVEGVGYPQVSMQRGHRWSTASGYLRPAMGRPNLTIVTGAVTTAVRFESGRAIGVDLLVSGRPHFVRATSEVVLAAGAYSTPHLLLHSGVGPAADLRALGIAVQADLPVGQALQDHLRVGMVFASSLPSLPSQLTAEAFAEYERSGTGPVSSNVGETAGFIRATTGSTAPDFQVSGVPAMVGAMIGLAKDGFSLCGWVCRPSSRGSVSLRKTDPLQRPVIRHHYLTTEADEHLTAEGIRRLWEIRDAPALAEVLGAEPISAPASRTDEDILSFVRRTAMTAHHPCGTAGIGRVVGTDLNVLGVEGLRVVDASVMPAIPSSNINAAVIMVAEKGADLIKAAATPAVKAASVSV</sequence>
<dbReference type="Pfam" id="PF05199">
    <property type="entry name" value="GMC_oxred_C"/>
    <property type="match status" value="1"/>
</dbReference>
<dbReference type="InterPro" id="IPR012132">
    <property type="entry name" value="GMC_OxRdtase"/>
</dbReference>
<proteinExistence type="inferred from homology"/>
<dbReference type="Proteomes" id="UP001596074">
    <property type="component" value="Unassembled WGS sequence"/>
</dbReference>
<protein>
    <submittedName>
        <fullName evidence="8">GMC family oxidoreductase</fullName>
    </submittedName>
</protein>
<dbReference type="InterPro" id="IPR000172">
    <property type="entry name" value="GMC_OxRdtase_N"/>
</dbReference>
<evidence type="ECO:0000256" key="3">
    <source>
        <dbReference type="ARBA" id="ARBA00022630"/>
    </source>
</evidence>
<dbReference type="PROSITE" id="PS00623">
    <property type="entry name" value="GMC_OXRED_1"/>
    <property type="match status" value="1"/>
</dbReference>
<dbReference type="SUPFAM" id="SSF54373">
    <property type="entry name" value="FAD-linked reductases, C-terminal domain"/>
    <property type="match status" value="1"/>
</dbReference>
<keyword evidence="3 5" id="KW-0285">Flavoprotein</keyword>
<accession>A0ABW0ZU90</accession>
<keyword evidence="4 5" id="KW-0274">FAD</keyword>
<evidence type="ECO:0000259" key="7">
    <source>
        <dbReference type="PROSITE" id="PS00624"/>
    </source>
</evidence>
<dbReference type="EMBL" id="JBHSON010000007">
    <property type="protein sequence ID" value="MFC5745289.1"/>
    <property type="molecule type" value="Genomic_DNA"/>
</dbReference>
<evidence type="ECO:0000313" key="9">
    <source>
        <dbReference type="Proteomes" id="UP001596074"/>
    </source>
</evidence>
<dbReference type="Pfam" id="PF00732">
    <property type="entry name" value="GMC_oxred_N"/>
    <property type="match status" value="1"/>
</dbReference>
<evidence type="ECO:0000313" key="8">
    <source>
        <dbReference type="EMBL" id="MFC5745289.1"/>
    </source>
</evidence>
<dbReference type="Gene3D" id="3.30.410.40">
    <property type="match status" value="1"/>
</dbReference>
<dbReference type="InterPro" id="IPR036188">
    <property type="entry name" value="FAD/NAD-bd_sf"/>
</dbReference>
<keyword evidence="9" id="KW-1185">Reference proteome</keyword>
<organism evidence="8 9">
    <name type="scientific">Actinomadura rugatobispora</name>
    <dbReference type="NCBI Taxonomy" id="1994"/>
    <lineage>
        <taxon>Bacteria</taxon>
        <taxon>Bacillati</taxon>
        <taxon>Actinomycetota</taxon>
        <taxon>Actinomycetes</taxon>
        <taxon>Streptosporangiales</taxon>
        <taxon>Thermomonosporaceae</taxon>
        <taxon>Actinomadura</taxon>
    </lineage>
</organism>
<dbReference type="Gene3D" id="3.50.50.60">
    <property type="entry name" value="FAD/NAD(P)-binding domain"/>
    <property type="match status" value="1"/>
</dbReference>
<evidence type="ECO:0000259" key="6">
    <source>
        <dbReference type="PROSITE" id="PS00623"/>
    </source>
</evidence>
<gene>
    <name evidence="8" type="ORF">ACFPZN_06695</name>
</gene>
<dbReference type="PANTHER" id="PTHR11552">
    <property type="entry name" value="GLUCOSE-METHANOL-CHOLINE GMC OXIDOREDUCTASE"/>
    <property type="match status" value="1"/>
</dbReference>
<dbReference type="RefSeq" id="WP_378280913.1">
    <property type="nucleotide sequence ID" value="NZ_JBHSON010000007.1"/>
</dbReference>
<dbReference type="PROSITE" id="PS00624">
    <property type="entry name" value="GMC_OXRED_2"/>
    <property type="match status" value="1"/>
</dbReference>
<dbReference type="PIRSF" id="PIRSF000137">
    <property type="entry name" value="Alcohol_oxidase"/>
    <property type="match status" value="1"/>
</dbReference>
<evidence type="ECO:0000256" key="5">
    <source>
        <dbReference type="RuleBase" id="RU003968"/>
    </source>
</evidence>
<comment type="similarity">
    <text evidence="2 5">Belongs to the GMC oxidoreductase family.</text>
</comment>
<name>A0ABW0ZU90_9ACTN</name>
<dbReference type="SUPFAM" id="SSF51905">
    <property type="entry name" value="FAD/NAD(P)-binding domain"/>
    <property type="match status" value="1"/>
</dbReference>
<comment type="caution">
    <text evidence="8">The sequence shown here is derived from an EMBL/GenBank/DDBJ whole genome shotgun (WGS) entry which is preliminary data.</text>
</comment>
<feature type="domain" description="Glucose-methanol-choline oxidoreductase N-terminal" evidence="6">
    <location>
        <begin position="86"/>
        <end position="109"/>
    </location>
</feature>
<reference evidence="9" key="1">
    <citation type="journal article" date="2019" name="Int. J. Syst. Evol. Microbiol.">
        <title>The Global Catalogue of Microorganisms (GCM) 10K type strain sequencing project: providing services to taxonomists for standard genome sequencing and annotation.</title>
        <authorList>
            <consortium name="The Broad Institute Genomics Platform"/>
            <consortium name="The Broad Institute Genome Sequencing Center for Infectious Disease"/>
            <person name="Wu L."/>
            <person name="Ma J."/>
        </authorList>
    </citation>
    <scope>NUCLEOTIDE SEQUENCE [LARGE SCALE GENOMIC DNA]</scope>
    <source>
        <strain evidence="9">KCTC 42087</strain>
    </source>
</reference>